<feature type="compositionally biased region" description="Basic and acidic residues" evidence="1">
    <location>
        <begin position="781"/>
        <end position="806"/>
    </location>
</feature>
<feature type="region of interest" description="Disordered" evidence="1">
    <location>
        <begin position="257"/>
        <end position="394"/>
    </location>
</feature>
<dbReference type="SUPFAM" id="SSF54928">
    <property type="entry name" value="RNA-binding domain, RBD"/>
    <property type="match status" value="1"/>
</dbReference>
<feature type="compositionally biased region" description="Pro residues" evidence="1">
    <location>
        <begin position="320"/>
        <end position="336"/>
    </location>
</feature>
<feature type="compositionally biased region" description="Pro residues" evidence="1">
    <location>
        <begin position="561"/>
        <end position="575"/>
    </location>
</feature>
<feature type="region of interest" description="Disordered" evidence="1">
    <location>
        <begin position="414"/>
        <end position="853"/>
    </location>
</feature>
<feature type="compositionally biased region" description="Basic residues" evidence="1">
    <location>
        <begin position="265"/>
        <end position="276"/>
    </location>
</feature>
<feature type="region of interest" description="Disordered" evidence="1">
    <location>
        <begin position="935"/>
        <end position="968"/>
    </location>
</feature>
<name>A0ABN9Z765_PIPNA</name>
<evidence type="ECO:0000256" key="1">
    <source>
        <dbReference type="SAM" id="MobiDB-lite"/>
    </source>
</evidence>
<dbReference type="InterPro" id="IPR039878">
    <property type="entry name" value="RBM33"/>
</dbReference>
<evidence type="ECO:0000313" key="4">
    <source>
        <dbReference type="Proteomes" id="UP001314169"/>
    </source>
</evidence>
<feature type="compositionally biased region" description="Pro residues" evidence="1">
    <location>
        <begin position="505"/>
        <end position="515"/>
    </location>
</feature>
<feature type="compositionally biased region" description="Polar residues" evidence="1">
    <location>
        <begin position="658"/>
        <end position="704"/>
    </location>
</feature>
<sequence>MAAALGTGGGAGAADDDFDQFDKPGAERSWRRRAADEDWDSELEDDLLGEDLLSGKKNQSDLSDEELNDDLLQSDNEDDENFSSQGVTISLKTTSGIVTSYELADNTNDQSGEQESEYEQGEDELVYHKSDGSEMYAHEYPEEGQYEGQDAELTEDHMEYVEEPEEEQLYNDEVLDIEINEPLDEFTGSMETLEMQKEIKEESDEEDDEDEESGRLRFKTERKEGTIIRLSDVTRERRNIPETLELSAEAKAALLEFEERERQHKQGRYGSRRGGRRGGPLMCRGMGDQRRENSERGRMKDHRPALLPTQPPVVTHSPRLIPPTQPQPPPPPPPQQQPIRSLFQQQPLQPLLPLQHPHHPSPPQGMHVPPQMEAPRVMMTPPPVTPQQPKNIHINPHFKGAVVTPVQVPLLPVPSQQRPAVGPQRFPGPPEFAQHTPGPVPNNFSQPPRLPLQDQWRAPPPPQERDPFFLGVSGEPRFPSHLFLEQRSPPPPPPPPTLLSSAHPVPTPNPLPFTQPGPAFNQQGQQPVFPRERPVRPTLQPPGPVGLLHFSQPGSAAARPFIPPRQPFLPCPGQPFLPTHAQPNLQGPLHPPLPPPHQPPPQPQQQPPLQPPPQHPPPPQAQHQPPHQPQQHQHHHHLSVPPPPLMPMPQPQFRPHMQTAQPQQNSSRMQCPQRQGLRHNTTSQNVTKRPMQQLQPTAARNSNLRELPIAPSHVMELSNSRGASTPGAHGKPTGSMSPPLRPGPRNTQGKTDLKAKPVSPEGQPKEEAKAEPEFPDEDEETRLYRLKIEEQKRLREEILKQKEMRRQQQAGARKKELLERLAQQQQQQQQQQLCSPGAPVEREEPPVLPLPTNGNPLLPFPGAQVRQNVKNRLLVKNQDVALSSLQPKTSNFVPSGAHMQYSGQPVRPLKHLRHKVLQAQPEDGDELPPAQTARVTALQGRPPDSKPGTKRTVMHRANSGGGDGPHVGSKVRVIKLSAGQGGESDGFFHPDGQPQRPPQPPEVRQQPVRKVTLTKGALQQPQHLPVGAHVYSAGPPGIKSIQGIHPTKKVVMHGRGRGTAGPMGRGRPMPNKQNLRVVECKPQPCVVSVEGLSSSTTDAQLKSLLMSVGPIQSLQMLPQQRKAIAKFKEPAHALAFQQKFHRHMIDLSHINVALIVE</sequence>
<evidence type="ECO:0000259" key="2">
    <source>
        <dbReference type="SMART" id="SM00360"/>
    </source>
</evidence>
<feature type="compositionally biased region" description="Basic and acidic residues" evidence="1">
    <location>
        <begin position="287"/>
        <end position="304"/>
    </location>
</feature>
<feature type="compositionally biased region" description="Pro residues" evidence="1">
    <location>
        <begin position="640"/>
        <end position="652"/>
    </location>
</feature>
<feature type="compositionally biased region" description="Basic and acidic residues" evidence="1">
    <location>
        <begin position="20"/>
        <end position="36"/>
    </location>
</feature>
<dbReference type="SMART" id="SM00360">
    <property type="entry name" value="RRM"/>
    <property type="match status" value="1"/>
</dbReference>
<feature type="compositionally biased region" description="Low complexity" evidence="1">
    <location>
        <begin position="344"/>
        <end position="355"/>
    </location>
</feature>
<dbReference type="PANTHER" id="PTHR22014:SF2">
    <property type="entry name" value="RNA-BINDING PROTEIN 33"/>
    <property type="match status" value="1"/>
</dbReference>
<dbReference type="Gene3D" id="3.30.70.330">
    <property type="match status" value="1"/>
</dbReference>
<dbReference type="EMBL" id="OY882868">
    <property type="protein sequence ID" value="CAK6434191.1"/>
    <property type="molecule type" value="Genomic_DNA"/>
</dbReference>
<feature type="region of interest" description="Disordered" evidence="1">
    <location>
        <begin position="980"/>
        <end position="1008"/>
    </location>
</feature>
<feature type="compositionally biased region" description="Basic and acidic residues" evidence="1">
    <location>
        <begin position="763"/>
        <end position="772"/>
    </location>
</feature>
<evidence type="ECO:0000313" key="3">
    <source>
        <dbReference type="EMBL" id="CAK6434191.1"/>
    </source>
</evidence>
<dbReference type="PANTHER" id="PTHR22014">
    <property type="entry name" value="RNA-BINDING PROTEIN 33"/>
    <property type="match status" value="1"/>
</dbReference>
<protein>
    <recommendedName>
        <fullName evidence="2">RRM domain-containing protein</fullName>
    </recommendedName>
</protein>
<feature type="compositionally biased region" description="Low complexity" evidence="1">
    <location>
        <begin position="823"/>
        <end position="832"/>
    </location>
</feature>
<gene>
    <name evidence="3" type="ORF">MPIPNATIZW_LOCUS2497</name>
</gene>
<keyword evidence="4" id="KW-1185">Reference proteome</keyword>
<reference evidence="3" key="1">
    <citation type="submission" date="2023-12" db="EMBL/GenBank/DDBJ databases">
        <authorList>
            <person name="Brown T."/>
        </authorList>
    </citation>
    <scope>NUCLEOTIDE SEQUENCE</scope>
</reference>
<feature type="domain" description="RRM" evidence="2">
    <location>
        <begin position="1086"/>
        <end position="1153"/>
    </location>
</feature>
<dbReference type="InterPro" id="IPR035979">
    <property type="entry name" value="RBD_domain_sf"/>
</dbReference>
<feature type="compositionally biased region" description="Pro residues" evidence="1">
    <location>
        <begin position="488"/>
        <end position="497"/>
    </location>
</feature>
<organism evidence="3 4">
    <name type="scientific">Pipistrellus nathusii</name>
    <name type="common">Nathusius' pipistrelle</name>
    <dbReference type="NCBI Taxonomy" id="59473"/>
    <lineage>
        <taxon>Eukaryota</taxon>
        <taxon>Metazoa</taxon>
        <taxon>Chordata</taxon>
        <taxon>Craniata</taxon>
        <taxon>Vertebrata</taxon>
        <taxon>Euteleostomi</taxon>
        <taxon>Mammalia</taxon>
        <taxon>Eutheria</taxon>
        <taxon>Laurasiatheria</taxon>
        <taxon>Chiroptera</taxon>
        <taxon>Yangochiroptera</taxon>
        <taxon>Vespertilionidae</taxon>
        <taxon>Pipistrellus</taxon>
    </lineage>
</organism>
<feature type="region of interest" description="Disordered" evidence="1">
    <location>
        <begin position="1"/>
        <end position="89"/>
    </location>
</feature>
<feature type="compositionally biased region" description="Gly residues" evidence="1">
    <location>
        <begin position="1"/>
        <end position="12"/>
    </location>
</feature>
<feature type="compositionally biased region" description="Pro residues" evidence="1">
    <location>
        <begin position="589"/>
        <end position="620"/>
    </location>
</feature>
<feature type="region of interest" description="Disordered" evidence="1">
    <location>
        <begin position="195"/>
        <end position="219"/>
    </location>
</feature>
<feature type="compositionally biased region" description="Acidic residues" evidence="1">
    <location>
        <begin position="112"/>
        <end position="121"/>
    </location>
</feature>
<feature type="compositionally biased region" description="Acidic residues" evidence="1">
    <location>
        <begin position="201"/>
        <end position="212"/>
    </location>
</feature>
<feature type="compositionally biased region" description="Acidic residues" evidence="1">
    <location>
        <begin position="37"/>
        <end position="49"/>
    </location>
</feature>
<feature type="region of interest" description="Disordered" evidence="1">
    <location>
        <begin position="102"/>
        <end position="121"/>
    </location>
</feature>
<accession>A0ABN9Z765</accession>
<dbReference type="Proteomes" id="UP001314169">
    <property type="component" value="Chromosome 11"/>
</dbReference>
<feature type="compositionally biased region" description="Low complexity" evidence="1">
    <location>
        <begin position="621"/>
        <end position="631"/>
    </location>
</feature>
<dbReference type="InterPro" id="IPR012677">
    <property type="entry name" value="Nucleotide-bd_a/b_plait_sf"/>
</dbReference>
<dbReference type="InterPro" id="IPR000504">
    <property type="entry name" value="RRM_dom"/>
</dbReference>
<proteinExistence type="predicted"/>